<dbReference type="InterPro" id="IPR027417">
    <property type="entry name" value="P-loop_NTPase"/>
</dbReference>
<protein>
    <submittedName>
        <fullName evidence="1">Uncharacterized protein</fullName>
    </submittedName>
</protein>
<dbReference type="EMBL" id="MU005607">
    <property type="protein sequence ID" value="KAF2678941.1"/>
    <property type="molecule type" value="Genomic_DNA"/>
</dbReference>
<dbReference type="OrthoDB" id="20872at2759"/>
<evidence type="ECO:0000313" key="2">
    <source>
        <dbReference type="Proteomes" id="UP000799291"/>
    </source>
</evidence>
<gene>
    <name evidence="1" type="ORF">K458DRAFT_315718</name>
</gene>
<accession>A0A6G1ILX0</accession>
<name>A0A6G1ILX0_9PLEO</name>
<organism evidence="1 2">
    <name type="scientific">Lentithecium fluviatile CBS 122367</name>
    <dbReference type="NCBI Taxonomy" id="1168545"/>
    <lineage>
        <taxon>Eukaryota</taxon>
        <taxon>Fungi</taxon>
        <taxon>Dikarya</taxon>
        <taxon>Ascomycota</taxon>
        <taxon>Pezizomycotina</taxon>
        <taxon>Dothideomycetes</taxon>
        <taxon>Pleosporomycetidae</taxon>
        <taxon>Pleosporales</taxon>
        <taxon>Massarineae</taxon>
        <taxon>Lentitheciaceae</taxon>
        <taxon>Lentithecium</taxon>
    </lineage>
</organism>
<evidence type="ECO:0000313" key="1">
    <source>
        <dbReference type="EMBL" id="KAF2678941.1"/>
    </source>
</evidence>
<reference evidence="1" key="1">
    <citation type="journal article" date="2020" name="Stud. Mycol.">
        <title>101 Dothideomycetes genomes: a test case for predicting lifestyles and emergence of pathogens.</title>
        <authorList>
            <person name="Haridas S."/>
            <person name="Albert R."/>
            <person name="Binder M."/>
            <person name="Bloem J."/>
            <person name="Labutti K."/>
            <person name="Salamov A."/>
            <person name="Andreopoulos B."/>
            <person name="Baker S."/>
            <person name="Barry K."/>
            <person name="Bills G."/>
            <person name="Bluhm B."/>
            <person name="Cannon C."/>
            <person name="Castanera R."/>
            <person name="Culley D."/>
            <person name="Daum C."/>
            <person name="Ezra D."/>
            <person name="Gonzalez J."/>
            <person name="Henrissat B."/>
            <person name="Kuo A."/>
            <person name="Liang C."/>
            <person name="Lipzen A."/>
            <person name="Lutzoni F."/>
            <person name="Magnuson J."/>
            <person name="Mondo S."/>
            <person name="Nolan M."/>
            <person name="Ohm R."/>
            <person name="Pangilinan J."/>
            <person name="Park H.-J."/>
            <person name="Ramirez L."/>
            <person name="Alfaro M."/>
            <person name="Sun H."/>
            <person name="Tritt A."/>
            <person name="Yoshinaga Y."/>
            <person name="Zwiers L.-H."/>
            <person name="Turgeon B."/>
            <person name="Goodwin S."/>
            <person name="Spatafora J."/>
            <person name="Crous P."/>
            <person name="Grigoriev I."/>
        </authorList>
    </citation>
    <scope>NUCLEOTIDE SEQUENCE</scope>
    <source>
        <strain evidence="1">CBS 122367</strain>
    </source>
</reference>
<proteinExistence type="predicted"/>
<sequence length="191" mass="21783">MIPFPRDDLFVGREDIIAEISEKRTASPNHTRVALVGLIRRHWVSIRYAYRIRESSSQTWVFWVHAGNAARFEQAYRDIATKLDLPGRAEPKADIPQLVYNWLCDEANGQWLMTVDNADEDHVFFSHNTESGPHIGESPYRATPLARFLPRSINGAVLFTSRNLVATINLVRKKDNVIRVKPMAEDDALAI</sequence>
<dbReference type="Gene3D" id="3.40.50.300">
    <property type="entry name" value="P-loop containing nucleotide triphosphate hydrolases"/>
    <property type="match status" value="1"/>
</dbReference>
<dbReference type="Proteomes" id="UP000799291">
    <property type="component" value="Unassembled WGS sequence"/>
</dbReference>
<keyword evidence="2" id="KW-1185">Reference proteome</keyword>
<dbReference type="AlphaFoldDB" id="A0A6G1ILX0"/>